<dbReference type="GO" id="GO:0009245">
    <property type="term" value="P:lipid A biosynthetic process"/>
    <property type="evidence" value="ECO:0007669"/>
    <property type="project" value="TreeGrafter"/>
</dbReference>
<dbReference type="Pfam" id="PF00149">
    <property type="entry name" value="Metallophos"/>
    <property type="match status" value="1"/>
</dbReference>
<feature type="domain" description="Calcineurin-like phosphoesterase" evidence="3">
    <location>
        <begin position="49"/>
        <end position="222"/>
    </location>
</feature>
<dbReference type="RefSeq" id="WP_002691232.1">
    <property type="nucleotide sequence ID" value="NZ_JH600070.1"/>
</dbReference>
<dbReference type="EMBL" id="JH600070">
    <property type="protein sequence ID" value="EIJ43763.1"/>
    <property type="molecule type" value="Genomic_DNA"/>
</dbReference>
<sequence>MLSRRQFLRMGFYSTLVGGVSYSYFIESQWLKITEQLIPLEIPLKKPITLLHLSDFHASQVVSLDFIETACQLATQIEADCICLTGDYVSSTLETQTLERYRQILHRLSTHAPTFACLGNHDGGEWAIEHHGYANTSIIRELLQSANIQLLHNQHALLNLAQQPLKLVGLGDVWAGEADPQTAFAQLPTVSAPTILLSHNPDTKDFLMDYSWDLMLSGHTHGGQFVIPFLNRAPFAPVLDKSYVAGLYLLGKKQLYVTTGVGNLYGLRFNCRPEISVLRLT</sequence>
<dbReference type="GO" id="GO:0046872">
    <property type="term" value="F:metal ion binding"/>
    <property type="evidence" value="ECO:0007669"/>
    <property type="project" value="UniProtKB-KW"/>
</dbReference>
<dbReference type="InterPro" id="IPR029052">
    <property type="entry name" value="Metallo-depent_PP-like"/>
</dbReference>
<dbReference type="AlphaFoldDB" id="I3CJH0"/>
<dbReference type="InterPro" id="IPR051158">
    <property type="entry name" value="Metallophosphoesterase_sf"/>
</dbReference>
<dbReference type="GO" id="GO:0008758">
    <property type="term" value="F:UDP-2,3-diacylglucosamine hydrolase activity"/>
    <property type="evidence" value="ECO:0007669"/>
    <property type="project" value="TreeGrafter"/>
</dbReference>
<evidence type="ECO:0000259" key="3">
    <source>
        <dbReference type="Pfam" id="PF00149"/>
    </source>
</evidence>
<name>I3CJH0_9GAMM</name>
<dbReference type="HOGENOM" id="CLU_025443_3_2_6"/>
<dbReference type="NCBIfam" id="NF008460">
    <property type="entry name" value="PRK11340.1"/>
    <property type="match status" value="1"/>
</dbReference>
<dbReference type="PANTHER" id="PTHR31302:SF31">
    <property type="entry name" value="PHOSPHODIESTERASE YAEI"/>
    <property type="match status" value="1"/>
</dbReference>
<proteinExistence type="predicted"/>
<dbReference type="Proteomes" id="UP000005744">
    <property type="component" value="Unassembled WGS sequence"/>
</dbReference>
<evidence type="ECO:0000256" key="1">
    <source>
        <dbReference type="ARBA" id="ARBA00022723"/>
    </source>
</evidence>
<dbReference type="PANTHER" id="PTHR31302">
    <property type="entry name" value="TRANSMEMBRANE PROTEIN WITH METALLOPHOSPHOESTERASE DOMAIN-RELATED"/>
    <property type="match status" value="1"/>
</dbReference>
<keyword evidence="5" id="KW-1185">Reference proteome</keyword>
<evidence type="ECO:0000313" key="5">
    <source>
        <dbReference type="Proteomes" id="UP000005744"/>
    </source>
</evidence>
<dbReference type="GO" id="GO:0016020">
    <property type="term" value="C:membrane"/>
    <property type="evidence" value="ECO:0007669"/>
    <property type="project" value="GOC"/>
</dbReference>
<dbReference type="InterPro" id="IPR004843">
    <property type="entry name" value="Calcineurin-like_PHP"/>
</dbReference>
<dbReference type="Gene3D" id="3.60.21.10">
    <property type="match status" value="1"/>
</dbReference>
<protein>
    <submittedName>
        <fullName evidence="4">Putative phosphohydrolase</fullName>
    </submittedName>
</protein>
<reference evidence="4 5" key="1">
    <citation type="submission" date="2011-11" db="EMBL/GenBank/DDBJ databases">
        <title>Improved High-Quality Draft sequence of Beggiatoa alba B18lD.</title>
        <authorList>
            <consortium name="US DOE Joint Genome Institute"/>
            <person name="Lucas S."/>
            <person name="Han J."/>
            <person name="Lapidus A."/>
            <person name="Cheng J.-F."/>
            <person name="Goodwin L."/>
            <person name="Pitluck S."/>
            <person name="Peters L."/>
            <person name="Mikhailova N."/>
            <person name="Held B."/>
            <person name="Detter J.C."/>
            <person name="Han C."/>
            <person name="Tapia R."/>
            <person name="Land M."/>
            <person name="Hauser L."/>
            <person name="Kyrpides N."/>
            <person name="Ivanova N."/>
            <person name="Pagani I."/>
            <person name="Samuel K."/>
            <person name="Teske A."/>
            <person name="Mueller J."/>
            <person name="Woyke T."/>
        </authorList>
    </citation>
    <scope>NUCLEOTIDE SEQUENCE [LARGE SCALE GENOMIC DNA]</scope>
    <source>
        <strain evidence="4 5">B18LD</strain>
    </source>
</reference>
<dbReference type="OrthoDB" id="9780884at2"/>
<evidence type="ECO:0000313" key="4">
    <source>
        <dbReference type="EMBL" id="EIJ43763.1"/>
    </source>
</evidence>
<keyword evidence="1" id="KW-0479">Metal-binding</keyword>
<accession>I3CJH0</accession>
<dbReference type="eggNOG" id="COG1408">
    <property type="taxonomic scope" value="Bacteria"/>
</dbReference>
<organism evidence="4 5">
    <name type="scientific">Beggiatoa alba B18LD</name>
    <dbReference type="NCBI Taxonomy" id="395493"/>
    <lineage>
        <taxon>Bacteria</taxon>
        <taxon>Pseudomonadati</taxon>
        <taxon>Pseudomonadota</taxon>
        <taxon>Gammaproteobacteria</taxon>
        <taxon>Thiotrichales</taxon>
        <taxon>Thiotrichaceae</taxon>
        <taxon>Beggiatoa</taxon>
    </lineage>
</organism>
<keyword evidence="2 4" id="KW-0378">Hydrolase</keyword>
<dbReference type="SUPFAM" id="SSF56300">
    <property type="entry name" value="Metallo-dependent phosphatases"/>
    <property type="match status" value="1"/>
</dbReference>
<evidence type="ECO:0000256" key="2">
    <source>
        <dbReference type="ARBA" id="ARBA00022801"/>
    </source>
</evidence>
<gene>
    <name evidence="4" type="ORF">BegalDRAFT_2935</name>
</gene>